<comment type="caution">
    <text evidence="2">The sequence shown here is derived from an EMBL/GenBank/DDBJ whole genome shotgun (WGS) entry which is preliminary data.</text>
</comment>
<name>A0AAW2I1C6_9NEOP</name>
<reference evidence="2" key="1">
    <citation type="journal article" date="2024" name="Gigascience">
        <title>Chromosome-level genome of the poultry shaft louse Menopon gallinae provides insight into the host-switching and adaptive evolution of parasitic lice.</title>
        <authorList>
            <person name="Xu Y."/>
            <person name="Ma L."/>
            <person name="Liu S."/>
            <person name="Liang Y."/>
            <person name="Liu Q."/>
            <person name="He Z."/>
            <person name="Tian L."/>
            <person name="Duan Y."/>
            <person name="Cai W."/>
            <person name="Li H."/>
            <person name="Song F."/>
        </authorList>
    </citation>
    <scope>NUCLEOTIDE SEQUENCE</scope>
    <source>
        <strain evidence="2">Cailab_2023a</strain>
    </source>
</reference>
<feature type="region of interest" description="Disordered" evidence="1">
    <location>
        <begin position="138"/>
        <end position="164"/>
    </location>
</feature>
<organism evidence="2">
    <name type="scientific">Menopon gallinae</name>
    <name type="common">poultry shaft louse</name>
    <dbReference type="NCBI Taxonomy" id="328185"/>
    <lineage>
        <taxon>Eukaryota</taxon>
        <taxon>Metazoa</taxon>
        <taxon>Ecdysozoa</taxon>
        <taxon>Arthropoda</taxon>
        <taxon>Hexapoda</taxon>
        <taxon>Insecta</taxon>
        <taxon>Pterygota</taxon>
        <taxon>Neoptera</taxon>
        <taxon>Paraneoptera</taxon>
        <taxon>Psocodea</taxon>
        <taxon>Troctomorpha</taxon>
        <taxon>Phthiraptera</taxon>
        <taxon>Amblycera</taxon>
        <taxon>Menoponidae</taxon>
        <taxon>Menopon</taxon>
    </lineage>
</organism>
<sequence>MTALVPEVFGVPFAVVSRVKAAAFCCSCSGFTRIALLNVLWYSSGGSSSVVSVRDRWKQDLAVVEWNLHWDTPTADGSLYSSKINVEGRLTIGGWLHECLHVVSSTKLKSAGVGTERQRVLNLKTLRRRRATTMMNCSSTVSSNHQSHIQKPTNTNSQIKRLNR</sequence>
<dbReference type="AlphaFoldDB" id="A0AAW2I1C6"/>
<accession>A0AAW2I1C6</accession>
<evidence type="ECO:0000256" key="1">
    <source>
        <dbReference type="SAM" id="MobiDB-lite"/>
    </source>
</evidence>
<evidence type="ECO:0000313" key="2">
    <source>
        <dbReference type="EMBL" id="KAL0275571.1"/>
    </source>
</evidence>
<proteinExistence type="predicted"/>
<protein>
    <submittedName>
        <fullName evidence="2">Uncharacterized protein</fullName>
    </submittedName>
</protein>
<gene>
    <name evidence="2" type="ORF">PYX00_003383</name>
</gene>
<dbReference type="EMBL" id="JARGDH010000002">
    <property type="protein sequence ID" value="KAL0275571.1"/>
    <property type="molecule type" value="Genomic_DNA"/>
</dbReference>